<dbReference type="EMBL" id="KV722451">
    <property type="protein sequence ID" value="OCH88491.1"/>
    <property type="molecule type" value="Genomic_DNA"/>
</dbReference>
<accession>A0A8E2APZ0</accession>
<dbReference type="Proteomes" id="UP000250043">
    <property type="component" value="Unassembled WGS sequence"/>
</dbReference>
<feature type="region of interest" description="Disordered" evidence="1">
    <location>
        <begin position="15"/>
        <end position="61"/>
    </location>
</feature>
<keyword evidence="3" id="KW-1185">Reference proteome</keyword>
<dbReference type="GO" id="GO:0000772">
    <property type="term" value="F:mating pheromone activity"/>
    <property type="evidence" value="ECO:0007669"/>
    <property type="project" value="InterPro"/>
</dbReference>
<sequence>MATLSILDPVLEGRCNPQTPCGAPSPSDSLASATDISIDGVPDDSEDTSGSGSSYSYCVIA</sequence>
<evidence type="ECO:0000313" key="3">
    <source>
        <dbReference type="Proteomes" id="UP000250043"/>
    </source>
</evidence>
<evidence type="ECO:0000256" key="1">
    <source>
        <dbReference type="SAM" id="MobiDB-lite"/>
    </source>
</evidence>
<protein>
    <submittedName>
        <fullName evidence="2">Uncharacterized protein</fullName>
    </submittedName>
</protein>
<dbReference type="GO" id="GO:0016020">
    <property type="term" value="C:membrane"/>
    <property type="evidence" value="ECO:0007669"/>
    <property type="project" value="InterPro"/>
</dbReference>
<reference evidence="2 3" key="1">
    <citation type="submission" date="2016-07" db="EMBL/GenBank/DDBJ databases">
        <title>Draft genome of the white-rot fungus Obba rivulosa 3A-2.</title>
        <authorList>
            <consortium name="DOE Joint Genome Institute"/>
            <person name="Miettinen O."/>
            <person name="Riley R."/>
            <person name="Acob R."/>
            <person name="Barry K."/>
            <person name="Cullen D."/>
            <person name="De Vries R."/>
            <person name="Hainaut M."/>
            <person name="Hatakka A."/>
            <person name="Henrissat B."/>
            <person name="Hilden K."/>
            <person name="Kuo R."/>
            <person name="Labutti K."/>
            <person name="Lipzen A."/>
            <person name="Makela M.R."/>
            <person name="Sandor L."/>
            <person name="Spatafora J.W."/>
            <person name="Grigoriev I.V."/>
            <person name="Hibbett D.S."/>
        </authorList>
    </citation>
    <scope>NUCLEOTIDE SEQUENCE [LARGE SCALE GENOMIC DNA]</scope>
    <source>
        <strain evidence="2 3">3A-2</strain>
    </source>
</reference>
<proteinExistence type="predicted"/>
<evidence type="ECO:0000313" key="2">
    <source>
        <dbReference type="EMBL" id="OCH88491.1"/>
    </source>
</evidence>
<organism evidence="2 3">
    <name type="scientific">Obba rivulosa</name>
    <dbReference type="NCBI Taxonomy" id="1052685"/>
    <lineage>
        <taxon>Eukaryota</taxon>
        <taxon>Fungi</taxon>
        <taxon>Dikarya</taxon>
        <taxon>Basidiomycota</taxon>
        <taxon>Agaricomycotina</taxon>
        <taxon>Agaricomycetes</taxon>
        <taxon>Polyporales</taxon>
        <taxon>Gelatoporiaceae</taxon>
        <taxon>Obba</taxon>
    </lineage>
</organism>
<feature type="compositionally biased region" description="Low complexity" evidence="1">
    <location>
        <begin position="49"/>
        <end position="61"/>
    </location>
</feature>
<dbReference type="AlphaFoldDB" id="A0A8E2APZ0"/>
<gene>
    <name evidence="2" type="ORF">OBBRIDRAFT_795178</name>
</gene>
<feature type="compositionally biased region" description="Polar residues" evidence="1">
    <location>
        <begin position="26"/>
        <end position="35"/>
    </location>
</feature>
<dbReference type="InterPro" id="IPR012597">
    <property type="entry name" value="Pheromone"/>
</dbReference>
<dbReference type="Pfam" id="PF08015">
    <property type="entry name" value="Pheromone"/>
    <property type="match status" value="1"/>
</dbReference>
<name>A0A8E2APZ0_9APHY</name>